<evidence type="ECO:0000256" key="2">
    <source>
        <dbReference type="SAM" id="Phobius"/>
    </source>
</evidence>
<dbReference type="InterPro" id="IPR025461">
    <property type="entry name" value="ABA4-like"/>
</dbReference>
<gene>
    <name evidence="3" type="ORF">MSP1404_LOCUS7453</name>
</gene>
<feature type="transmembrane region" description="Helical" evidence="2">
    <location>
        <begin position="138"/>
        <end position="158"/>
    </location>
</feature>
<organism evidence="3">
    <name type="scientific">Micromonas pusilla</name>
    <name type="common">Picoplanktonic green alga</name>
    <name type="synonym">Chromulina pusilla</name>
    <dbReference type="NCBI Taxonomy" id="38833"/>
    <lineage>
        <taxon>Eukaryota</taxon>
        <taxon>Viridiplantae</taxon>
        <taxon>Chlorophyta</taxon>
        <taxon>Mamiellophyceae</taxon>
        <taxon>Mamiellales</taxon>
        <taxon>Mamiellaceae</taxon>
        <taxon>Micromonas</taxon>
    </lineage>
</organism>
<reference evidence="3" key="1">
    <citation type="submission" date="2021-01" db="EMBL/GenBank/DDBJ databases">
        <authorList>
            <person name="Corre E."/>
            <person name="Pelletier E."/>
            <person name="Niang G."/>
            <person name="Scheremetjew M."/>
            <person name="Finn R."/>
            <person name="Kale V."/>
            <person name="Holt S."/>
            <person name="Cochrane G."/>
            <person name="Meng A."/>
            <person name="Brown T."/>
            <person name="Cohen L."/>
        </authorList>
    </citation>
    <scope>NUCLEOTIDE SEQUENCE</scope>
    <source>
        <strain evidence="3">CCMP494</strain>
    </source>
</reference>
<dbReference type="Pfam" id="PF14108">
    <property type="entry name" value="ABA4-like"/>
    <property type="match status" value="1"/>
</dbReference>
<feature type="region of interest" description="Disordered" evidence="1">
    <location>
        <begin position="1"/>
        <end position="47"/>
    </location>
</feature>
<sequence>MYSRAPRVGVRAGASSFPGATRTRATPSVVGHTRHGRRSGNDSPTHRCEAFPPPGLEWIPTPETVFDVENAAIFPFWLGMIAFPKNKVTETVMGSYAVPILLGFVYIYLTYYSFSDPRIIEAFSTGKPDLAALSKGFSYEWCMAVGWAHFIAMDLFVGRWIYLDARKNDVFAAHSLLLCLFFGPTGVISHTLTRGVTSLARGKKLPDVMSGALRPERATGAD</sequence>
<keyword evidence="2" id="KW-1133">Transmembrane helix</keyword>
<dbReference type="PANTHER" id="PTHR34543:SF1">
    <property type="entry name" value="PROTEIN ABA DEFICIENT 4, CHLOROPLASTIC"/>
    <property type="match status" value="1"/>
</dbReference>
<keyword evidence="2" id="KW-0812">Transmembrane</keyword>
<evidence type="ECO:0000256" key="1">
    <source>
        <dbReference type="SAM" id="MobiDB-lite"/>
    </source>
</evidence>
<dbReference type="AlphaFoldDB" id="A0A7S0KR27"/>
<name>A0A7S0KR27_MICPS</name>
<feature type="transmembrane region" description="Helical" evidence="2">
    <location>
        <begin position="170"/>
        <end position="192"/>
    </location>
</feature>
<dbReference type="PANTHER" id="PTHR34543">
    <property type="entry name" value="PROTEIN ABA DEFICIENT 4, CHLOROPLASTIC"/>
    <property type="match status" value="1"/>
</dbReference>
<keyword evidence="2" id="KW-0472">Membrane</keyword>
<protein>
    <recommendedName>
        <fullName evidence="4">DUF4281 domain-containing protein</fullName>
    </recommendedName>
</protein>
<dbReference type="EMBL" id="HBEV01009743">
    <property type="protein sequence ID" value="CAD8590049.1"/>
    <property type="molecule type" value="Transcribed_RNA"/>
</dbReference>
<evidence type="ECO:0008006" key="4">
    <source>
        <dbReference type="Google" id="ProtNLM"/>
    </source>
</evidence>
<feature type="transmembrane region" description="Helical" evidence="2">
    <location>
        <begin position="93"/>
        <end position="114"/>
    </location>
</feature>
<evidence type="ECO:0000313" key="3">
    <source>
        <dbReference type="EMBL" id="CAD8590049.1"/>
    </source>
</evidence>
<proteinExistence type="predicted"/>
<accession>A0A7S0KR27</accession>